<comment type="caution">
    <text evidence="1">The sequence shown here is derived from an EMBL/GenBank/DDBJ whole genome shotgun (WGS) entry which is preliminary data.</text>
</comment>
<dbReference type="RefSeq" id="WP_143766738.1">
    <property type="nucleotide sequence ID" value="NZ_MPTO01000019.1"/>
</dbReference>
<dbReference type="EMBL" id="MPTO01000019">
    <property type="protein sequence ID" value="OME16581.1"/>
    <property type="molecule type" value="Genomic_DNA"/>
</dbReference>
<dbReference type="AlphaFoldDB" id="A0AB36JBR7"/>
<dbReference type="Proteomes" id="UP000187323">
    <property type="component" value="Unassembled WGS sequence"/>
</dbReference>
<accession>A0AB36JBR7</accession>
<name>A0AB36JBR7_9BACL</name>
<sequence>MMKYAYEAGDAEEYCETLKGPCEYLNLETSVYSGKKAEIIKLKYDLPQIELLLQTRSVQTQEQIKILQRLVDQGRQLLNT</sequence>
<evidence type="ECO:0000313" key="2">
    <source>
        <dbReference type="Proteomes" id="UP000187323"/>
    </source>
</evidence>
<evidence type="ECO:0000313" key="1">
    <source>
        <dbReference type="EMBL" id="OME16581.1"/>
    </source>
</evidence>
<protein>
    <submittedName>
        <fullName evidence="1">Uncharacterized protein</fullName>
    </submittedName>
</protein>
<organism evidence="1 2">
    <name type="scientific">Paenibacillus odorifer</name>
    <dbReference type="NCBI Taxonomy" id="189426"/>
    <lineage>
        <taxon>Bacteria</taxon>
        <taxon>Bacillati</taxon>
        <taxon>Bacillota</taxon>
        <taxon>Bacilli</taxon>
        <taxon>Bacillales</taxon>
        <taxon>Paenibacillaceae</taxon>
        <taxon>Paenibacillus</taxon>
    </lineage>
</organism>
<reference evidence="1 2" key="1">
    <citation type="submission" date="2016-10" db="EMBL/GenBank/DDBJ databases">
        <title>Paenibacillus species isolates.</title>
        <authorList>
            <person name="Beno S.M."/>
        </authorList>
    </citation>
    <scope>NUCLEOTIDE SEQUENCE [LARGE SCALE GENOMIC DNA]</scope>
    <source>
        <strain evidence="1 2">FSL H7-0918</strain>
    </source>
</reference>
<gene>
    <name evidence="1" type="ORF">BSK47_20195</name>
</gene>
<proteinExistence type="predicted"/>